<dbReference type="AlphaFoldDB" id="A0A7J7RR40"/>
<evidence type="ECO:0000256" key="2">
    <source>
        <dbReference type="ARBA" id="ARBA00008335"/>
    </source>
</evidence>
<dbReference type="InterPro" id="IPR005828">
    <property type="entry name" value="MFS_sugar_transport-like"/>
</dbReference>
<dbReference type="SUPFAM" id="SSF103473">
    <property type="entry name" value="MFS general substrate transporter"/>
    <property type="match status" value="1"/>
</dbReference>
<feature type="transmembrane region" description="Helical" evidence="7">
    <location>
        <begin position="120"/>
        <end position="143"/>
    </location>
</feature>
<protein>
    <submittedName>
        <fullName evidence="9">SV2 related protein</fullName>
    </submittedName>
</protein>
<dbReference type="PANTHER" id="PTHR23511:SF5">
    <property type="entry name" value="MAJOR FACILITATOR-TYPE TRANSPORTER HXNZ-RELATED"/>
    <property type="match status" value="1"/>
</dbReference>
<feature type="transmembrane region" description="Helical" evidence="7">
    <location>
        <begin position="210"/>
        <end position="231"/>
    </location>
</feature>
<evidence type="ECO:0000256" key="6">
    <source>
        <dbReference type="ARBA" id="ARBA00023136"/>
    </source>
</evidence>
<dbReference type="Pfam" id="PF00083">
    <property type="entry name" value="Sugar_tr"/>
    <property type="match status" value="2"/>
</dbReference>
<dbReference type="InterPro" id="IPR036259">
    <property type="entry name" value="MFS_trans_sf"/>
</dbReference>
<feature type="transmembrane region" description="Helical" evidence="7">
    <location>
        <begin position="312"/>
        <end position="332"/>
    </location>
</feature>
<keyword evidence="4 7" id="KW-0812">Transmembrane</keyword>
<accession>A0A7J7RR40</accession>
<feature type="transmembrane region" description="Helical" evidence="7">
    <location>
        <begin position="534"/>
        <end position="553"/>
    </location>
</feature>
<proteinExistence type="inferred from homology"/>
<dbReference type="Proteomes" id="UP000585614">
    <property type="component" value="Unassembled WGS sequence"/>
</dbReference>
<comment type="caution">
    <text evidence="9">The sequence shown here is derived from an EMBL/GenBank/DDBJ whole genome shotgun (WGS) entry which is preliminary data.</text>
</comment>
<evidence type="ECO:0000256" key="1">
    <source>
        <dbReference type="ARBA" id="ARBA00004644"/>
    </source>
</evidence>
<dbReference type="Gene3D" id="1.20.1250.20">
    <property type="entry name" value="MFS general substrate transporter like domains"/>
    <property type="match status" value="1"/>
</dbReference>
<dbReference type="InterPro" id="IPR047969">
    <property type="entry name" value="SVOP-like_MFS_dom"/>
</dbReference>
<organism evidence="9 10">
    <name type="scientific">Rhinolophus ferrumequinum</name>
    <name type="common">Greater horseshoe bat</name>
    <dbReference type="NCBI Taxonomy" id="59479"/>
    <lineage>
        <taxon>Eukaryota</taxon>
        <taxon>Metazoa</taxon>
        <taxon>Chordata</taxon>
        <taxon>Craniata</taxon>
        <taxon>Vertebrata</taxon>
        <taxon>Euteleostomi</taxon>
        <taxon>Mammalia</taxon>
        <taxon>Eutheria</taxon>
        <taxon>Laurasiatheria</taxon>
        <taxon>Chiroptera</taxon>
        <taxon>Yinpterochiroptera</taxon>
        <taxon>Rhinolophoidea</taxon>
        <taxon>Rhinolophidae</taxon>
        <taxon>Rhinolophinae</taxon>
        <taxon>Rhinolophus</taxon>
    </lineage>
</organism>
<comment type="similarity">
    <text evidence="2">Belongs to the major facilitator superfamily.</text>
</comment>
<dbReference type="InterPro" id="IPR020846">
    <property type="entry name" value="MFS_dom"/>
</dbReference>
<evidence type="ECO:0000256" key="7">
    <source>
        <dbReference type="SAM" id="Phobius"/>
    </source>
</evidence>
<dbReference type="GO" id="GO:0030672">
    <property type="term" value="C:synaptic vesicle membrane"/>
    <property type="evidence" value="ECO:0007669"/>
    <property type="project" value="UniProtKB-SubCell"/>
</dbReference>
<evidence type="ECO:0000256" key="5">
    <source>
        <dbReference type="ARBA" id="ARBA00022989"/>
    </source>
</evidence>
<comment type="subcellular location">
    <subcellularLocation>
        <location evidence="1">Cytoplasmic vesicle</location>
        <location evidence="1">Secretory vesicle</location>
        <location evidence="1">Synaptic vesicle membrane</location>
        <topology evidence="1">Multi-pass membrane protein</topology>
    </subcellularLocation>
</comment>
<evidence type="ECO:0000256" key="4">
    <source>
        <dbReference type="ARBA" id="ARBA00022692"/>
    </source>
</evidence>
<keyword evidence="6 7" id="KW-0472">Membrane</keyword>
<reference evidence="9 10" key="1">
    <citation type="journal article" date="2020" name="Nature">
        <title>Six reference-quality genomes reveal evolution of bat adaptations.</title>
        <authorList>
            <person name="Jebb D."/>
            <person name="Huang Z."/>
            <person name="Pippel M."/>
            <person name="Hughes G.M."/>
            <person name="Lavrichenko K."/>
            <person name="Devanna P."/>
            <person name="Winkler S."/>
            <person name="Jermiin L.S."/>
            <person name="Skirmuntt E.C."/>
            <person name="Katzourakis A."/>
            <person name="Burkitt-Gray L."/>
            <person name="Ray D.A."/>
            <person name="Sullivan K.A.M."/>
            <person name="Roscito J.G."/>
            <person name="Kirilenko B.M."/>
            <person name="Davalos L.M."/>
            <person name="Corthals A.P."/>
            <person name="Power M.L."/>
            <person name="Jones G."/>
            <person name="Ransome R.D."/>
            <person name="Dechmann D.K.N."/>
            <person name="Locatelli A.G."/>
            <person name="Puechmaille S.J."/>
            <person name="Fedrigo O."/>
            <person name="Jarvis E.D."/>
            <person name="Hiller M."/>
            <person name="Vernes S.C."/>
            <person name="Myers E.W."/>
            <person name="Teeling E.C."/>
        </authorList>
    </citation>
    <scope>NUCLEOTIDE SEQUENCE [LARGE SCALE GENOMIC DNA]</scope>
    <source>
        <strain evidence="9">MRhiFer1</strain>
        <tissue evidence="9">Lung</tissue>
    </source>
</reference>
<feature type="domain" description="Major facilitator superfamily (MFS) profile" evidence="8">
    <location>
        <begin position="86"/>
        <end position="556"/>
    </location>
</feature>
<dbReference type="GO" id="GO:0022857">
    <property type="term" value="F:transmembrane transporter activity"/>
    <property type="evidence" value="ECO:0007669"/>
    <property type="project" value="InterPro"/>
</dbReference>
<dbReference type="PROSITE" id="PS50850">
    <property type="entry name" value="MFS"/>
    <property type="match status" value="1"/>
</dbReference>
<dbReference type="CDD" id="cd17441">
    <property type="entry name" value="MFS_SVOP"/>
    <property type="match status" value="1"/>
</dbReference>
<feature type="transmembrane region" description="Helical" evidence="7">
    <location>
        <begin position="182"/>
        <end position="198"/>
    </location>
</feature>
<evidence type="ECO:0000313" key="10">
    <source>
        <dbReference type="Proteomes" id="UP000585614"/>
    </source>
</evidence>
<evidence type="ECO:0000256" key="3">
    <source>
        <dbReference type="ARBA" id="ARBA00022448"/>
    </source>
</evidence>
<evidence type="ECO:0000313" key="9">
    <source>
        <dbReference type="EMBL" id="KAF6278579.1"/>
    </source>
</evidence>
<sequence>MEEDLFQLRQLPVVKFRRTGESARSEDDAASGEHEVQIEGVRAGLEAVELDDGAAVPKEFANPTDDTFMVEDAVEAIGFGKFQWKLSVLTGLAWMADAMEMMILSILAPQLHCEWRLPSWQVALLTSVVFVGMMSSSTLWGNISDQYGRKTGLKISVLWTLYYGILSAFAPVYSWILVLRGLVGFGIGGVPQSVTLYAEFLPMKARAKCILLIEVFWAIGTVFEVILAVFVMPSLGWRWLLILSAVPLLLFAVLCFWLPESARYDVLSGNQEKAIATLKRIATENGAPMPLGKLIISRQEDRGKMRDLFTPHFKWTTLLLWFIWFSNAFSYYGLVLLTTELFQAGDVCSISSWKKAVEAKCSLACEYLSEEDYMDLLWTTLSEFPGVLVTLWIIDRLGRKKTMALCFTIFSFCSLLLFICVGRNMLTLLLFIARAFISGGFQAAYVYTPENHQHRRESPELQACPWGSVTSFLSWRRGKNCGFSRLHLVAVFQVYPTATRALGLGTCSGMARVGALITPFIAQVMLESSVYLTLAVYSGCCLLAAVASCFLPIETKGRGLQESSHREWGQEMVGRGTHVTGVTRSNSGSQE</sequence>
<gene>
    <name evidence="9" type="ORF">mRhiFer1_016426</name>
</gene>
<feature type="transmembrane region" description="Helical" evidence="7">
    <location>
        <begin position="237"/>
        <end position="258"/>
    </location>
</feature>
<dbReference type="EMBL" id="JACAGC010000025">
    <property type="protein sequence ID" value="KAF6278579.1"/>
    <property type="molecule type" value="Genomic_DNA"/>
</dbReference>
<evidence type="ECO:0000259" key="8">
    <source>
        <dbReference type="PROSITE" id="PS50850"/>
    </source>
</evidence>
<keyword evidence="5 7" id="KW-1133">Transmembrane helix</keyword>
<keyword evidence="3" id="KW-0813">Transport</keyword>
<dbReference type="PANTHER" id="PTHR23511">
    <property type="entry name" value="SYNAPTIC VESICLE GLYCOPROTEIN 2"/>
    <property type="match status" value="1"/>
</dbReference>
<feature type="transmembrane region" description="Helical" evidence="7">
    <location>
        <begin position="376"/>
        <end position="395"/>
    </location>
</feature>
<name>A0A7J7RR40_RHIFE</name>
<feature type="transmembrane region" description="Helical" evidence="7">
    <location>
        <begin position="425"/>
        <end position="447"/>
    </location>
</feature>
<feature type="transmembrane region" description="Helical" evidence="7">
    <location>
        <begin position="86"/>
        <end position="108"/>
    </location>
</feature>
<feature type="transmembrane region" description="Helical" evidence="7">
    <location>
        <begin position="155"/>
        <end position="176"/>
    </location>
</feature>